<dbReference type="InParanoid" id="A0A066V4K2"/>
<evidence type="ECO:0000256" key="8">
    <source>
        <dbReference type="ARBA" id="ARBA00051897"/>
    </source>
</evidence>
<organism evidence="14 15">
    <name type="scientific">Tilletiaria anomala (strain ATCC 24038 / CBS 436.72 / UBC 951)</name>
    <dbReference type="NCBI Taxonomy" id="1037660"/>
    <lineage>
        <taxon>Eukaryota</taxon>
        <taxon>Fungi</taxon>
        <taxon>Dikarya</taxon>
        <taxon>Basidiomycota</taxon>
        <taxon>Ustilaginomycotina</taxon>
        <taxon>Exobasidiomycetes</taxon>
        <taxon>Georgefischeriales</taxon>
        <taxon>Tilletiariaceae</taxon>
        <taxon>Tilletiaria</taxon>
    </lineage>
</organism>
<reference evidence="14 15" key="1">
    <citation type="submission" date="2014-05" db="EMBL/GenBank/DDBJ databases">
        <title>Draft genome sequence of a rare smut relative, Tilletiaria anomala UBC 951.</title>
        <authorList>
            <consortium name="DOE Joint Genome Institute"/>
            <person name="Toome M."/>
            <person name="Kuo A."/>
            <person name="Henrissat B."/>
            <person name="Lipzen A."/>
            <person name="Tritt A."/>
            <person name="Yoshinaga Y."/>
            <person name="Zane M."/>
            <person name="Barry K."/>
            <person name="Grigoriev I.V."/>
            <person name="Spatafora J.W."/>
            <person name="Aimea M.C."/>
        </authorList>
    </citation>
    <scope>NUCLEOTIDE SEQUENCE [LARGE SCALE GENOMIC DNA]</scope>
    <source>
        <strain evidence="14 15">UBC 951</strain>
    </source>
</reference>
<dbReference type="STRING" id="1037660.A0A066V4K2"/>
<dbReference type="PANTHER" id="PTHR10631:SF3">
    <property type="entry name" value="TRNA (GUANINE(26)-N(2))-DIMETHYLTRANSFERASE"/>
    <property type="match status" value="1"/>
</dbReference>
<dbReference type="InterPro" id="IPR002905">
    <property type="entry name" value="Trm1"/>
</dbReference>
<evidence type="ECO:0000256" key="10">
    <source>
        <dbReference type="ARBA" id="ARBA00082896"/>
    </source>
</evidence>
<feature type="region of interest" description="Disordered" evidence="13">
    <location>
        <begin position="491"/>
        <end position="520"/>
    </location>
</feature>
<evidence type="ECO:0000256" key="5">
    <source>
        <dbReference type="ARBA" id="ARBA00022694"/>
    </source>
</evidence>
<evidence type="ECO:0000256" key="11">
    <source>
        <dbReference type="ARBA" id="ARBA00083299"/>
    </source>
</evidence>
<keyword evidence="5 12" id="KW-0819">tRNA processing</keyword>
<feature type="region of interest" description="Disordered" evidence="13">
    <location>
        <begin position="98"/>
        <end position="132"/>
    </location>
</feature>
<dbReference type="InterPro" id="IPR042296">
    <property type="entry name" value="tRNA_met_Trm1_C"/>
</dbReference>
<dbReference type="GeneID" id="25265445"/>
<feature type="compositionally biased region" description="Basic and acidic residues" evidence="13">
    <location>
        <begin position="116"/>
        <end position="129"/>
    </location>
</feature>
<comment type="caution">
    <text evidence="14">The sequence shown here is derived from an EMBL/GenBank/DDBJ whole genome shotgun (WGS) entry which is preliminary data.</text>
</comment>
<dbReference type="Pfam" id="PF02005">
    <property type="entry name" value="TRM"/>
    <property type="match status" value="2"/>
</dbReference>
<dbReference type="PANTHER" id="PTHR10631">
    <property type="entry name" value="N 2 ,N 2 -DIMETHYLGUANOSINE TRNA METHYLTRANSFERASE"/>
    <property type="match status" value="1"/>
</dbReference>
<evidence type="ECO:0000256" key="2">
    <source>
        <dbReference type="ARBA" id="ARBA00022603"/>
    </source>
</evidence>
<dbReference type="Gene3D" id="3.30.56.70">
    <property type="entry name" value="N2,N2-dimethylguanosine tRNA methyltransferase, C-terminal domain"/>
    <property type="match status" value="1"/>
</dbReference>
<dbReference type="GO" id="GO:0160104">
    <property type="term" value="F:tRNA (guanine(26)-N2)-dimethyltransferase activity"/>
    <property type="evidence" value="ECO:0007669"/>
    <property type="project" value="UniProtKB-EC"/>
</dbReference>
<dbReference type="SUPFAM" id="SSF53335">
    <property type="entry name" value="S-adenosyl-L-methionine-dependent methyltransferases"/>
    <property type="match status" value="1"/>
</dbReference>
<dbReference type="GO" id="GO:0000049">
    <property type="term" value="F:tRNA binding"/>
    <property type="evidence" value="ECO:0007669"/>
    <property type="project" value="UniProtKB-UniRule"/>
</dbReference>
<feature type="compositionally biased region" description="Basic and acidic residues" evidence="13">
    <location>
        <begin position="701"/>
        <end position="714"/>
    </location>
</feature>
<keyword evidence="15" id="KW-1185">Reference proteome</keyword>
<dbReference type="Gene3D" id="3.40.50.150">
    <property type="entry name" value="Vaccinia Virus protein VP39"/>
    <property type="match status" value="1"/>
</dbReference>
<dbReference type="AlphaFoldDB" id="A0A066V4K2"/>
<keyword evidence="4 12" id="KW-0949">S-adenosyl-L-methionine</keyword>
<keyword evidence="2 12" id="KW-0489">Methyltransferase</keyword>
<proteinExistence type="inferred from homology"/>
<keyword evidence="1 12" id="KW-0820">tRNA-binding</keyword>
<feature type="compositionally biased region" description="Basic and acidic residues" evidence="13">
    <location>
        <begin position="599"/>
        <end position="625"/>
    </location>
</feature>
<evidence type="ECO:0000256" key="6">
    <source>
        <dbReference type="ARBA" id="ARBA00022884"/>
    </source>
</evidence>
<evidence type="ECO:0000256" key="4">
    <source>
        <dbReference type="ARBA" id="ARBA00022691"/>
    </source>
</evidence>
<comment type="catalytic activity">
    <reaction evidence="8">
        <text>guanosine(26) in tRNA + 2 S-adenosyl-L-methionine = N(2)-dimethylguanosine(26) in tRNA + 2 S-adenosyl-L-homocysteine + 2 H(+)</text>
        <dbReference type="Rhea" id="RHEA:43140"/>
        <dbReference type="Rhea" id="RHEA-COMP:10359"/>
        <dbReference type="Rhea" id="RHEA-COMP:10360"/>
        <dbReference type="ChEBI" id="CHEBI:15378"/>
        <dbReference type="ChEBI" id="CHEBI:57856"/>
        <dbReference type="ChEBI" id="CHEBI:59789"/>
        <dbReference type="ChEBI" id="CHEBI:74269"/>
        <dbReference type="ChEBI" id="CHEBI:74513"/>
        <dbReference type="EC" id="2.1.1.216"/>
    </reaction>
</comment>
<accession>A0A066V4K2</accession>
<evidence type="ECO:0000256" key="12">
    <source>
        <dbReference type="PROSITE-ProRule" id="PRU00958"/>
    </source>
</evidence>
<evidence type="ECO:0000256" key="7">
    <source>
        <dbReference type="ARBA" id="ARBA00039099"/>
    </source>
</evidence>
<keyword evidence="3 12" id="KW-0808">Transferase</keyword>
<evidence type="ECO:0000313" key="15">
    <source>
        <dbReference type="Proteomes" id="UP000027361"/>
    </source>
</evidence>
<dbReference type="OrthoDB" id="6349953at2759"/>
<dbReference type="FunFam" id="3.30.56.70:FF:000001">
    <property type="entry name" value="tRNA (guanine(26)-N(2))-dimethyltransferase"/>
    <property type="match status" value="1"/>
</dbReference>
<feature type="region of interest" description="Disordered" evidence="13">
    <location>
        <begin position="701"/>
        <end position="777"/>
    </location>
</feature>
<comment type="similarity">
    <text evidence="12">Belongs to the class I-like SAM-binding methyltransferase superfamily. Trm1 family.</text>
</comment>
<dbReference type="InterPro" id="IPR029063">
    <property type="entry name" value="SAM-dependent_MTases_sf"/>
</dbReference>
<feature type="compositionally biased region" description="Basic residues" evidence="13">
    <location>
        <begin position="98"/>
        <end position="115"/>
    </location>
</feature>
<dbReference type="RefSeq" id="XP_013240122.1">
    <property type="nucleotide sequence ID" value="XM_013384668.1"/>
</dbReference>
<dbReference type="FunCoup" id="A0A066V4K2">
    <property type="interactions" value="784"/>
</dbReference>
<evidence type="ECO:0000256" key="9">
    <source>
        <dbReference type="ARBA" id="ARBA00077143"/>
    </source>
</evidence>
<dbReference type="GO" id="GO:0002940">
    <property type="term" value="P:tRNA N2-guanine methylation"/>
    <property type="evidence" value="ECO:0007669"/>
    <property type="project" value="TreeGrafter"/>
</dbReference>
<dbReference type="EC" id="2.1.1.216" evidence="7"/>
<name>A0A066V4K2_TILAU</name>
<gene>
    <name evidence="14" type="ORF">K437DRAFT_260051</name>
</gene>
<keyword evidence="6 12" id="KW-0694">RNA-binding</keyword>
<feature type="region of interest" description="Disordered" evidence="13">
    <location>
        <begin position="599"/>
        <end position="637"/>
    </location>
</feature>
<evidence type="ECO:0000256" key="3">
    <source>
        <dbReference type="ARBA" id="ARBA00022679"/>
    </source>
</evidence>
<protein>
    <recommendedName>
        <fullName evidence="7">tRNA (guanine(26)-N(2))-dimethyltransferase</fullName>
        <ecNumber evidence="7">2.1.1.216</ecNumber>
    </recommendedName>
    <alternativeName>
        <fullName evidence="10">tRNA 2,2-dimethylguanosine-26 methyltransferase</fullName>
    </alternativeName>
    <alternativeName>
        <fullName evidence="9">tRNA(guanine-26,N(2)-N(2)) methyltransferase</fullName>
    </alternativeName>
    <alternativeName>
        <fullName evidence="11">tRNA(m(2,2)G26)dimethyltransferase</fullName>
    </alternativeName>
</protein>
<sequence>MAPPPKLLTPAQVLARTGITIASNEVAYHEGAAVIVFPAMSTSAMASFSSASVLPGESPGQGPDAAAFLNPVQEFNRDLSIAAIRTWEADMNAERKEKRLRGWAKKRAKGKGKAKNGKDKQPETGDAEVKGAASIADCSAKPADHGKRVKPPHIPPYRFTILEALAATGLRSIRYAKEIDNIRFILANDLSAPAIETMRRNVTLNFPPGEDTIAPGELAGAAKAGDDAAASLTKTSPTASVEESAAESTSLIRINEGDALSVMYQHRTPAHAQFDVVDVDPYGSASMFLDSSVQAVADGGLLCITCTDLAVLAGGQYPEKAYTLYGGMSLRSEYSHEIALRLVLHAISTAAARYGRYIQPVLSLSIDFYVRVFVRVWTSQVETKRLAAQTALLWSCQGCGNNATLPMGRRKPGPKSKDGKDQTKYSNGGGPPISPRCDECGGSWLMGGPLWTGPLHDTGFCHRLLDIVAKDPSKFKTAPRIRGMVSTAAQELGNTNTPPPAASTDAGVAEGTDGNKEEDSLMSDAASPLFFFTPSRLSSAFHSLCPPLSVYVNALLNAGYKVSRSHCMPGSLKTDCPRPKLYDLQRNWLKAQQIAEAGRANEEAKEEMGADQGYEKAQGDADNRKRGGGAADSNAAVDVDGSRKLKLSKRIQKMNAASPAFRLNTKPITTFFDINTIHPAAQKILAAELESTSYASCGGDGADKDANATGEDKAKGRKKEKLVRYPSNPLPNWGPGTAAKTTVAPPKGKASNAAKRSAEGVQNGDSLANASKKTKCD</sequence>
<dbReference type="Proteomes" id="UP000027361">
    <property type="component" value="Unassembled WGS sequence"/>
</dbReference>
<feature type="region of interest" description="Disordered" evidence="13">
    <location>
        <begin position="405"/>
        <end position="432"/>
    </location>
</feature>
<dbReference type="EMBL" id="JMSN01000161">
    <property type="protein sequence ID" value="KDN36662.1"/>
    <property type="molecule type" value="Genomic_DNA"/>
</dbReference>
<evidence type="ECO:0000256" key="1">
    <source>
        <dbReference type="ARBA" id="ARBA00022555"/>
    </source>
</evidence>
<evidence type="ECO:0000256" key="13">
    <source>
        <dbReference type="SAM" id="MobiDB-lite"/>
    </source>
</evidence>
<dbReference type="GO" id="GO:0005634">
    <property type="term" value="C:nucleus"/>
    <property type="evidence" value="ECO:0007669"/>
    <property type="project" value="TreeGrafter"/>
</dbReference>
<dbReference type="PROSITE" id="PS51626">
    <property type="entry name" value="SAM_MT_TRM1"/>
    <property type="match status" value="1"/>
</dbReference>
<dbReference type="HOGENOM" id="CLU_010862_4_0_1"/>
<evidence type="ECO:0000313" key="14">
    <source>
        <dbReference type="EMBL" id="KDN36662.1"/>
    </source>
</evidence>